<feature type="chain" id="PRO_5038983513" evidence="1">
    <location>
        <begin position="25"/>
        <end position="394"/>
    </location>
</feature>
<evidence type="ECO:0000259" key="2">
    <source>
        <dbReference type="Pfam" id="PF07833"/>
    </source>
</evidence>
<feature type="domain" description="Copper amine oxidase-like N-terminal" evidence="2">
    <location>
        <begin position="34"/>
        <end position="141"/>
    </location>
</feature>
<evidence type="ECO:0000313" key="4">
    <source>
        <dbReference type="Proteomes" id="UP000367750"/>
    </source>
</evidence>
<proteinExistence type="predicted"/>
<dbReference type="Gene3D" id="3.30.457.10">
    <property type="entry name" value="Copper amine oxidase-like, N-terminal domain"/>
    <property type="match status" value="1"/>
</dbReference>
<sequence length="394" mass="42507">MMKKTQAALAALLLSGAIALPAGAAPAAPILIQVDGQLLELAGRNPVESNGTVFVPLRPVLQKLGIQVTYDLATGAIRGSKGTQTFKLQIGSTQGTVNGQVRELAAAPRSIKGAVYVPASFISETWGGRVEWDAEDRAVLITSADTAKAEPEMKAFFEKYAGAVNRNDFDAILSLFVPGSDLARALTAKREEVTANGQQLKLEQAHIVRAEANEIIVHTIEYTHITSGPFKPDSRSENTYRIVRQGDQGWAIANAQITGIQYLVSDEQLQASVTVPEADQKAIAQQLKANFDAANAEDLTAFLATVDASSADLEQMKQKYSNLFRTYDITYSLETAKIISYDGTNAAVYAIQTAKKRKGPAFEDNRAATVTTVKKNAAGEWKLLQTYVLDAEKL</sequence>
<dbReference type="SUPFAM" id="SSF54427">
    <property type="entry name" value="NTF2-like"/>
    <property type="match status" value="2"/>
</dbReference>
<dbReference type="OrthoDB" id="1954422at2"/>
<accession>A0A5J5FVY1</accession>
<dbReference type="SUPFAM" id="SSF55383">
    <property type="entry name" value="Copper amine oxidase, domain N"/>
    <property type="match status" value="1"/>
</dbReference>
<dbReference type="InterPro" id="IPR012854">
    <property type="entry name" value="Cu_amine_oxidase-like_N"/>
</dbReference>
<reference evidence="3 4" key="1">
    <citation type="submission" date="2019-09" db="EMBL/GenBank/DDBJ databases">
        <title>Bacillus ochoae sp. nov., Paenibacillus whitsoniae sp. nov., Paenibacillus spiritus sp. nov. Isolated from the Mars Exploration Rover during spacecraft assembly.</title>
        <authorList>
            <person name="Seuylemezian A."/>
            <person name="Vaishampayan P."/>
        </authorList>
    </citation>
    <scope>NUCLEOTIDE SEQUENCE [LARGE SCALE GENOMIC DNA]</scope>
    <source>
        <strain evidence="3 4">MER_111</strain>
    </source>
</reference>
<dbReference type="EMBL" id="VYKK01000028">
    <property type="protein sequence ID" value="KAA8997935.1"/>
    <property type="molecule type" value="Genomic_DNA"/>
</dbReference>
<comment type="caution">
    <text evidence="3">The sequence shown here is derived from an EMBL/GenBank/DDBJ whole genome shotgun (WGS) entry which is preliminary data.</text>
</comment>
<keyword evidence="4" id="KW-1185">Reference proteome</keyword>
<dbReference type="Gene3D" id="3.10.450.50">
    <property type="match status" value="2"/>
</dbReference>
<name>A0A5J5FVY1_9BACL</name>
<gene>
    <name evidence="3" type="ORF">F4V43_16905</name>
</gene>
<dbReference type="InterPro" id="IPR036582">
    <property type="entry name" value="Mao_N_sf"/>
</dbReference>
<organism evidence="3 4">
    <name type="scientific">Paenibacillus spiritus</name>
    <dbReference type="NCBI Taxonomy" id="2496557"/>
    <lineage>
        <taxon>Bacteria</taxon>
        <taxon>Bacillati</taxon>
        <taxon>Bacillota</taxon>
        <taxon>Bacilli</taxon>
        <taxon>Bacillales</taxon>
        <taxon>Paenibacillaceae</taxon>
        <taxon>Paenibacillus</taxon>
    </lineage>
</organism>
<evidence type="ECO:0000313" key="3">
    <source>
        <dbReference type="EMBL" id="KAA8997935.1"/>
    </source>
</evidence>
<dbReference type="InterPro" id="IPR032710">
    <property type="entry name" value="NTF2-like_dom_sf"/>
</dbReference>
<dbReference type="Proteomes" id="UP000367750">
    <property type="component" value="Unassembled WGS sequence"/>
</dbReference>
<dbReference type="AlphaFoldDB" id="A0A5J5FVY1"/>
<protein>
    <submittedName>
        <fullName evidence="3">Copper amine oxidase N-terminal domain-containing protein</fullName>
    </submittedName>
</protein>
<feature type="signal peptide" evidence="1">
    <location>
        <begin position="1"/>
        <end position="24"/>
    </location>
</feature>
<evidence type="ECO:0000256" key="1">
    <source>
        <dbReference type="SAM" id="SignalP"/>
    </source>
</evidence>
<dbReference type="Pfam" id="PF07833">
    <property type="entry name" value="Cu_amine_oxidN1"/>
    <property type="match status" value="1"/>
</dbReference>
<keyword evidence="1" id="KW-0732">Signal</keyword>